<protein>
    <recommendedName>
        <fullName evidence="9">Bifunctional folate synthesis protein</fullName>
    </recommendedName>
    <domain>
        <recommendedName>
            <fullName evidence="9">Dihydroneopterin aldolase</fullName>
            <shortName evidence="9">DHNA</shortName>
            <ecNumber evidence="9">4.1.2.25</ecNumber>
        </recommendedName>
        <alternativeName>
            <fullName evidence="9">7,8-dihydroneopterin aldolase</fullName>
        </alternativeName>
    </domain>
    <domain>
        <recommendedName>
            <fullName evidence="9">2-amino-4-hydroxy-6-hydroxymethyldihydropteridine pyrophosphokinase</fullName>
            <ecNumber evidence="9">2.7.6.3</ecNumber>
        </recommendedName>
        <alternativeName>
            <fullName evidence="9">6-hydroxymethyl-7,8-dihydropterin pyrophosphokinase</fullName>
            <shortName evidence="9">PPPK</shortName>
        </alternativeName>
        <alternativeName>
            <fullName evidence="9">7,8-dihydro-6-hydroxymethylpterin pyrophosphokinase</fullName>
            <shortName evidence="9">HPPK</shortName>
        </alternativeName>
    </domain>
</protein>
<comment type="pathway">
    <text evidence="2">Cofactor biosynthesis; tetrahydrofolate biosynthesis; 2-amino-4-hydroxy-6-hydroxymethyl-7,8-dihydropteridine diphosphate from 7,8-dihydroneopterin triphosphate: step 4/4.</text>
</comment>
<name>A0A1E3A6G0_9FIRM</name>
<dbReference type="GO" id="GO:0046654">
    <property type="term" value="P:tetrahydrofolate biosynthetic process"/>
    <property type="evidence" value="ECO:0007669"/>
    <property type="project" value="UniProtKB-UniRule"/>
</dbReference>
<comment type="catalytic activity">
    <reaction evidence="9">
        <text>7,8-dihydroneopterin = 6-hydroxymethyl-7,8-dihydropterin + glycolaldehyde</text>
        <dbReference type="Rhea" id="RHEA:10540"/>
        <dbReference type="ChEBI" id="CHEBI:17001"/>
        <dbReference type="ChEBI" id="CHEBI:17071"/>
        <dbReference type="ChEBI" id="CHEBI:44841"/>
        <dbReference type="EC" id="4.1.2.25"/>
    </reaction>
</comment>
<evidence type="ECO:0000256" key="5">
    <source>
        <dbReference type="ARBA" id="ARBA00022741"/>
    </source>
</evidence>
<comment type="pathway">
    <text evidence="9">Cofactor biosynthesis; tetrahydrofolate biosynthesis; 2-amino-4-hydroxy-6-hydroxymethyl-7,8-dihydropteridine diphosphate from 7,8-dihydroneopterin triphosphate: step 3/4.</text>
</comment>
<dbReference type="PANTHER" id="PTHR43071:SF1">
    <property type="entry name" value="2-AMINO-4-HYDROXY-6-HYDROXYMETHYLDIHYDROPTERIDINE PYROPHOSPHOKINASE"/>
    <property type="match status" value="1"/>
</dbReference>
<keyword evidence="4" id="KW-0808">Transferase</keyword>
<evidence type="ECO:0000256" key="2">
    <source>
        <dbReference type="ARBA" id="ARBA00005051"/>
    </source>
</evidence>
<dbReference type="Pfam" id="PF01288">
    <property type="entry name" value="HPPK"/>
    <property type="match status" value="1"/>
</dbReference>
<proteinExistence type="inferred from homology"/>
<reference evidence="12 14" key="2">
    <citation type="submission" date="2016-08" db="EMBL/GenBank/DDBJ databases">
        <authorList>
            <person name="Seilhamer J.J."/>
        </authorList>
    </citation>
    <scope>NUCLEOTIDE SEQUENCE [LARGE SCALE GENOMIC DNA]</scope>
    <source>
        <strain evidence="12 14">NML150140-1</strain>
    </source>
</reference>
<comment type="catalytic activity">
    <reaction evidence="1">
        <text>6-hydroxymethyl-7,8-dihydropterin + ATP = (7,8-dihydropterin-6-yl)methyl diphosphate + AMP + H(+)</text>
        <dbReference type="Rhea" id="RHEA:11412"/>
        <dbReference type="ChEBI" id="CHEBI:15378"/>
        <dbReference type="ChEBI" id="CHEBI:30616"/>
        <dbReference type="ChEBI" id="CHEBI:44841"/>
        <dbReference type="ChEBI" id="CHEBI:72950"/>
        <dbReference type="ChEBI" id="CHEBI:456215"/>
        <dbReference type="EC" id="2.7.6.3"/>
    </reaction>
</comment>
<evidence type="ECO:0000313" key="13">
    <source>
        <dbReference type="Proteomes" id="UP000094067"/>
    </source>
</evidence>
<dbReference type="SUPFAM" id="SSF55083">
    <property type="entry name" value="6-hydroxymethyl-7,8-dihydropterin pyrophosphokinase, HPPK"/>
    <property type="match status" value="1"/>
</dbReference>
<dbReference type="EC" id="2.7.6.3" evidence="9"/>
<feature type="domain" description="7,8-dihydro-6-hydroxymethylpterin-pyrophosphokinase" evidence="10">
    <location>
        <begin position="207"/>
        <end position="218"/>
    </location>
</feature>
<dbReference type="Gene3D" id="3.30.1130.10">
    <property type="match status" value="1"/>
</dbReference>
<dbReference type="GO" id="GO:0004150">
    <property type="term" value="F:dihydroneopterin aldolase activity"/>
    <property type="evidence" value="ECO:0007669"/>
    <property type="project" value="UniProtKB-UniRule"/>
</dbReference>
<dbReference type="GO" id="GO:0003848">
    <property type="term" value="F:2-amino-4-hydroxy-6-hydroxymethyldihydropteridine diphosphokinase activity"/>
    <property type="evidence" value="ECO:0007669"/>
    <property type="project" value="UniProtKB-EC"/>
</dbReference>
<dbReference type="CDD" id="cd00483">
    <property type="entry name" value="HPPK"/>
    <property type="match status" value="1"/>
</dbReference>
<dbReference type="GO" id="GO:0016301">
    <property type="term" value="F:kinase activity"/>
    <property type="evidence" value="ECO:0007669"/>
    <property type="project" value="UniProtKB-KW"/>
</dbReference>
<dbReference type="InterPro" id="IPR043133">
    <property type="entry name" value="GTP-CH-I_C/QueF"/>
</dbReference>
<dbReference type="NCBIfam" id="TIGR01498">
    <property type="entry name" value="folK"/>
    <property type="match status" value="1"/>
</dbReference>
<keyword evidence="7" id="KW-0067">ATP-binding</keyword>
<accession>A0A1E3A6G0</accession>
<dbReference type="UniPathway" id="UPA00077">
    <property type="reaction ID" value="UER00154"/>
</dbReference>
<dbReference type="SUPFAM" id="SSF55620">
    <property type="entry name" value="Tetrahydrobiopterin biosynthesis enzymes-like"/>
    <property type="match status" value="1"/>
</dbReference>
<dbReference type="Pfam" id="PF02152">
    <property type="entry name" value="FolB"/>
    <property type="match status" value="1"/>
</dbReference>
<keyword evidence="6 12" id="KW-0418">Kinase</keyword>
<reference evidence="11 13" key="1">
    <citation type="submission" date="2016-07" db="EMBL/GenBank/DDBJ databases">
        <title>Characterization of isolates of Eisenbergiella tayi derived from blood cultures, using whole genome sequencing.</title>
        <authorList>
            <person name="Burdz T."/>
            <person name="Wiebe D."/>
            <person name="Huynh C."/>
            <person name="Bernard K."/>
        </authorList>
    </citation>
    <scope>NUCLEOTIDE SEQUENCE [LARGE SCALE GENOMIC DNA]</scope>
    <source>
        <strain evidence="11 13">NML 110608</strain>
    </source>
</reference>
<keyword evidence="9" id="KW-0456">Lyase</keyword>
<dbReference type="NCBIfam" id="TIGR00525">
    <property type="entry name" value="folB"/>
    <property type="match status" value="1"/>
</dbReference>
<comment type="similarity">
    <text evidence="3">In the N-terminal section; belongs to the DHNA family.</text>
</comment>
<dbReference type="NCBIfam" id="TIGR00526">
    <property type="entry name" value="folB_dom"/>
    <property type="match status" value="1"/>
</dbReference>
<evidence type="ECO:0000256" key="9">
    <source>
        <dbReference type="RuleBase" id="RU362079"/>
    </source>
</evidence>
<keyword evidence="8 9" id="KW-0289">Folate biosynthesis</keyword>
<dbReference type="EC" id="4.1.2.25" evidence="9"/>
<dbReference type="PATRIC" id="fig|1432052.4.peg.5570"/>
<dbReference type="CDD" id="cd00534">
    <property type="entry name" value="DHNA_DHNTPE"/>
    <property type="match status" value="1"/>
</dbReference>
<dbReference type="PANTHER" id="PTHR43071">
    <property type="entry name" value="2-AMINO-4-HYDROXY-6-HYDROXYMETHYLDIHYDROPTERIDINE PYROPHOSPHOKINASE"/>
    <property type="match status" value="1"/>
</dbReference>
<evidence type="ECO:0000313" key="12">
    <source>
        <dbReference type="EMBL" id="ODR35790.1"/>
    </source>
</evidence>
<comment type="similarity">
    <text evidence="9">Belongs to the DHNA family.</text>
</comment>
<comment type="function">
    <text evidence="9">Catalyzes the conversion of 7,8-dihydroneopterin to 6-hydroxymethyl-7,8-dihydropterin.</text>
</comment>
<evidence type="ECO:0000256" key="3">
    <source>
        <dbReference type="ARBA" id="ARBA00009640"/>
    </source>
</evidence>
<keyword evidence="5" id="KW-0547">Nucleotide-binding</keyword>
<evidence type="ECO:0000256" key="4">
    <source>
        <dbReference type="ARBA" id="ARBA00022679"/>
    </source>
</evidence>
<dbReference type="Proteomes" id="UP000094271">
    <property type="component" value="Unassembled WGS sequence"/>
</dbReference>
<dbReference type="Gene3D" id="3.30.70.560">
    <property type="entry name" value="7,8-Dihydro-6-hydroxymethylpterin-pyrophosphokinase HPPK"/>
    <property type="match status" value="1"/>
</dbReference>
<sequence length="280" mass="32239">MKDQIRITGLEVYAHHGVFPEEKEKGQHFFLDAVLYTDIRKAGLTDDLDCATDYGQVCKLINQVMTGQTYDLIERAAERVAQEILLTFPLVERLELELHKPEAPIPYPFGDVSVKIERGWHKVYIAFGSNMGEKEYYLEKGLDELKRHPLCKSGKMSSIYRTSPYGGVEQEDFLNGVLELYTLLSPFELLEKMQQVENLAGRERKVHWGPRTLDLDMLLYDDQIIDSEKLTVPHEDMQNRDFVLVPLCEIAPYVRHPSTGKTIKQLLETLQMGGERHVLE</sequence>
<dbReference type="InterPro" id="IPR006157">
    <property type="entry name" value="FolB_dom"/>
</dbReference>
<dbReference type="AlphaFoldDB" id="A0A1E3A6G0"/>
<dbReference type="InterPro" id="IPR006156">
    <property type="entry name" value="Dihydroneopterin_aldolase"/>
</dbReference>
<dbReference type="GO" id="GO:0046656">
    <property type="term" value="P:folic acid biosynthetic process"/>
    <property type="evidence" value="ECO:0007669"/>
    <property type="project" value="UniProtKB-UniRule"/>
</dbReference>
<organism evidence="11 13">
    <name type="scientific">Eisenbergiella tayi</name>
    <dbReference type="NCBI Taxonomy" id="1432052"/>
    <lineage>
        <taxon>Bacteria</taxon>
        <taxon>Bacillati</taxon>
        <taxon>Bacillota</taxon>
        <taxon>Clostridia</taxon>
        <taxon>Lachnospirales</taxon>
        <taxon>Lachnospiraceae</taxon>
        <taxon>Eisenbergiella</taxon>
    </lineage>
</organism>
<dbReference type="SMART" id="SM00905">
    <property type="entry name" value="FolB"/>
    <property type="match status" value="1"/>
</dbReference>
<dbReference type="InterPro" id="IPR035907">
    <property type="entry name" value="Hppk_sf"/>
</dbReference>
<evidence type="ECO:0000256" key="6">
    <source>
        <dbReference type="ARBA" id="ARBA00022777"/>
    </source>
</evidence>
<dbReference type="InterPro" id="IPR000550">
    <property type="entry name" value="Hppk"/>
</dbReference>
<dbReference type="EMBL" id="MEHA01000053">
    <property type="protein sequence ID" value="ODR35790.1"/>
    <property type="molecule type" value="Genomic_DNA"/>
</dbReference>
<gene>
    <name evidence="11" type="primary">sulD</name>
    <name evidence="12" type="ORF">BEI59_35810</name>
    <name evidence="11" type="ORF">BEI61_05013</name>
</gene>
<dbReference type="PROSITE" id="PS00794">
    <property type="entry name" value="HPPK"/>
    <property type="match status" value="1"/>
</dbReference>
<dbReference type="EMBL" id="MCGH01000003">
    <property type="protein sequence ID" value="ODM04209.1"/>
    <property type="molecule type" value="Genomic_DNA"/>
</dbReference>
<dbReference type="OrthoDB" id="9808041at2"/>
<dbReference type="Proteomes" id="UP000094067">
    <property type="component" value="Unassembled WGS sequence"/>
</dbReference>
<evidence type="ECO:0000259" key="10">
    <source>
        <dbReference type="PROSITE" id="PS00794"/>
    </source>
</evidence>
<dbReference type="GO" id="GO:0005524">
    <property type="term" value="F:ATP binding"/>
    <property type="evidence" value="ECO:0007669"/>
    <property type="project" value="UniProtKB-KW"/>
</dbReference>
<evidence type="ECO:0000256" key="8">
    <source>
        <dbReference type="ARBA" id="ARBA00022909"/>
    </source>
</evidence>
<evidence type="ECO:0000313" key="11">
    <source>
        <dbReference type="EMBL" id="ODM04209.1"/>
    </source>
</evidence>
<evidence type="ECO:0000313" key="14">
    <source>
        <dbReference type="Proteomes" id="UP000094271"/>
    </source>
</evidence>
<evidence type="ECO:0000256" key="7">
    <source>
        <dbReference type="ARBA" id="ARBA00022840"/>
    </source>
</evidence>
<dbReference type="RefSeq" id="WP_069154430.1">
    <property type="nucleotide sequence ID" value="NZ_MCGH01000003.1"/>
</dbReference>
<comment type="caution">
    <text evidence="11">The sequence shown here is derived from an EMBL/GenBank/DDBJ whole genome shotgun (WGS) entry which is preliminary data.</text>
</comment>
<evidence type="ECO:0000256" key="1">
    <source>
        <dbReference type="ARBA" id="ARBA00000198"/>
    </source>
</evidence>